<dbReference type="CDD" id="cd00118">
    <property type="entry name" value="LysM"/>
    <property type="match status" value="1"/>
</dbReference>
<comment type="caution">
    <text evidence="8">The sequence shown here is derived from an EMBL/GenBank/DDBJ whole genome shotgun (WGS) entry which is preliminary data.</text>
</comment>
<feature type="compositionally biased region" description="Polar residues" evidence="5">
    <location>
        <begin position="504"/>
        <end position="513"/>
    </location>
</feature>
<dbReference type="GO" id="GO:0005739">
    <property type="term" value="C:mitochondrion"/>
    <property type="evidence" value="ECO:0007669"/>
    <property type="project" value="UniProtKB-SubCell"/>
</dbReference>
<sequence length="961" mass="107956">MARNFRLFSVTQVRNYHLDFISALMEHPHDGHQHRFVNVQNKSSSEGAKDDSSSQILGIKSRTIQADEAKKKESHSQVSETETVEGEPIKQKEVPNEASSRRSSLKDILSDGRRSSLSDRRDSDTLSELEEEYLRKMLSVEGEPIKQKEVPNEASSRRSSLKDILSDGRRSSLSDRRDSDTLSELEEEYLRKMLSDRRGSFRPQPKQTVAYQVQPSDTLEGIAIRYNITPSELTVLNKLNSRVVFPGQTIYIPEKNSLQALEDILKQSAAAIVASSSSSSEQNSPKPGHVERVAGSASETTTEHVTEGSEKYTPENVSALEQDLKEKVAEGAKESLRVNSKYVTDGEGVVSGILIVTTNHIIFDPNVSDPLVIEYGMEKYGVEAPMNCIVRAALYTDIFRMKIKDVSVSDSNIDVYHSKNLSMKKSKSNIEKLGKIDKPKPSRRYSSAEVGNKRIEFGIPFSNSFQENLSKICEATDPDEEENETDTSKPPSPPNDDDAVTVPPDSSTNLTESDGSKHNALKSVLSNSSSFDSEDGYPSRKASMSDDDIAILAPESGSPKKKSNFEKTKHKLHKGLKKLSLTDGLFSAPHGGRRMSLPAFSSLPDFKHKNSSTKSPVSNDKSTEKPKSGSAIYVNLVDEKPELFAPLDKLIPRPAKSFCDTPLYLCLRMGQPINKTSQTHTSVIHFGHKMKPEYWFSIPKDSVDNLYFFFLRWCPDKYGDIDKIDMEALGFLPIEPESHDEPEEKVIPNHRRASWAFPWRRKSKDVSEISTTSSPEDWEFLDYLGAKTETVHPPELLTPSKILTDEQLLEINKHLPARAMNPWELIYGSYAHGFSLKTMYRAMTQYDNPILIVIVNRNDAIFGAFLSSPLRMSDHFYGTGESFLFTFCPEFKIFHWSGENDYFIKGNVDSFFVGSSEGHFGLWLDDDLFHGRTNSCQTFANDPLCPEEDFEVKSLEAWGFV</sequence>
<feature type="compositionally biased region" description="Basic and acidic residues" evidence="5">
    <location>
        <begin position="301"/>
        <end position="313"/>
    </location>
</feature>
<evidence type="ECO:0000256" key="4">
    <source>
        <dbReference type="ARBA" id="ARBA00040604"/>
    </source>
</evidence>
<feature type="compositionally biased region" description="Acidic residues" evidence="5">
    <location>
        <begin position="476"/>
        <end position="485"/>
    </location>
</feature>
<dbReference type="GO" id="GO:0005634">
    <property type="term" value="C:nucleus"/>
    <property type="evidence" value="ECO:0007669"/>
    <property type="project" value="TreeGrafter"/>
</dbReference>
<dbReference type="SMART" id="SM00257">
    <property type="entry name" value="LysM"/>
    <property type="match status" value="1"/>
</dbReference>
<feature type="region of interest" description="Disordered" evidence="5">
    <location>
        <begin position="276"/>
        <end position="316"/>
    </location>
</feature>
<evidence type="ECO:0000259" key="7">
    <source>
        <dbReference type="PROSITE" id="PS51886"/>
    </source>
</evidence>
<dbReference type="InterPro" id="IPR018392">
    <property type="entry name" value="LysM"/>
</dbReference>
<dbReference type="InterPro" id="IPR036779">
    <property type="entry name" value="LysM_dom_sf"/>
</dbReference>
<feature type="domain" description="TLDc" evidence="7">
    <location>
        <begin position="801"/>
        <end position="961"/>
    </location>
</feature>
<gene>
    <name evidence="8" type="primary">NCOA7</name>
    <name evidence="8" type="ORF">NPIL_106092</name>
</gene>
<dbReference type="OrthoDB" id="26679at2759"/>
<evidence type="ECO:0000259" key="6">
    <source>
        <dbReference type="PROSITE" id="PS51782"/>
    </source>
</evidence>
<evidence type="ECO:0000256" key="3">
    <source>
        <dbReference type="ARBA" id="ARBA00023128"/>
    </source>
</evidence>
<accession>A0A8X6QG99</accession>
<protein>
    <recommendedName>
        <fullName evidence="4">Oxidation resistance protein 1</fullName>
    </recommendedName>
</protein>
<dbReference type="Pfam" id="PF07534">
    <property type="entry name" value="TLD"/>
    <property type="match status" value="1"/>
</dbReference>
<feature type="compositionally biased region" description="Basic and acidic residues" evidence="5">
    <location>
        <begin position="65"/>
        <end position="75"/>
    </location>
</feature>
<dbReference type="EMBL" id="BMAW01029469">
    <property type="protein sequence ID" value="GFU12071.1"/>
    <property type="molecule type" value="Genomic_DNA"/>
</dbReference>
<proteinExistence type="inferred from homology"/>
<feature type="region of interest" description="Disordered" evidence="5">
    <location>
        <begin position="597"/>
        <end position="627"/>
    </location>
</feature>
<dbReference type="Gene3D" id="3.10.350.10">
    <property type="entry name" value="LysM domain"/>
    <property type="match status" value="1"/>
</dbReference>
<dbReference type="SUPFAM" id="SSF54106">
    <property type="entry name" value="LysM domain"/>
    <property type="match status" value="1"/>
</dbReference>
<feature type="compositionally biased region" description="Basic and acidic residues" evidence="5">
    <location>
        <begin position="160"/>
        <end position="180"/>
    </location>
</feature>
<dbReference type="PANTHER" id="PTHR23354:SF62">
    <property type="entry name" value="MUSTARD, ISOFORM V"/>
    <property type="match status" value="1"/>
</dbReference>
<feature type="region of interest" description="Disordered" evidence="5">
    <location>
        <begin position="144"/>
        <end position="181"/>
    </location>
</feature>
<dbReference type="GO" id="GO:0006979">
    <property type="term" value="P:response to oxidative stress"/>
    <property type="evidence" value="ECO:0007669"/>
    <property type="project" value="TreeGrafter"/>
</dbReference>
<name>A0A8X6QG99_NEPPI</name>
<feature type="region of interest" description="Disordered" evidence="5">
    <location>
        <begin position="41"/>
        <end position="126"/>
    </location>
</feature>
<dbReference type="PROSITE" id="PS51886">
    <property type="entry name" value="TLDC"/>
    <property type="match status" value="1"/>
</dbReference>
<reference evidence="8" key="1">
    <citation type="submission" date="2020-08" db="EMBL/GenBank/DDBJ databases">
        <title>Multicomponent nature underlies the extraordinary mechanical properties of spider dragline silk.</title>
        <authorList>
            <person name="Kono N."/>
            <person name="Nakamura H."/>
            <person name="Mori M."/>
            <person name="Yoshida Y."/>
            <person name="Ohtoshi R."/>
            <person name="Malay A.D."/>
            <person name="Moran D.A.P."/>
            <person name="Tomita M."/>
            <person name="Numata K."/>
            <person name="Arakawa K."/>
        </authorList>
    </citation>
    <scope>NUCLEOTIDE SEQUENCE</scope>
</reference>
<evidence type="ECO:0000256" key="1">
    <source>
        <dbReference type="ARBA" id="ARBA00004173"/>
    </source>
</evidence>
<evidence type="ECO:0000313" key="9">
    <source>
        <dbReference type="Proteomes" id="UP000887013"/>
    </source>
</evidence>
<feature type="domain" description="LysM" evidence="6">
    <location>
        <begin position="209"/>
        <end position="252"/>
    </location>
</feature>
<dbReference type="AlphaFoldDB" id="A0A8X6QG99"/>
<keyword evidence="9" id="KW-1185">Reference proteome</keyword>
<keyword evidence="8" id="KW-0675">Receptor</keyword>
<dbReference type="PANTHER" id="PTHR23354">
    <property type="entry name" value="NUCLEOLAR PROTEIN 7/ESTROGEN RECEPTOR COACTIVATOR-RELATED"/>
    <property type="match status" value="1"/>
</dbReference>
<comment type="subcellular location">
    <subcellularLocation>
        <location evidence="1">Mitochondrion</location>
    </subcellularLocation>
</comment>
<dbReference type="Pfam" id="PF01476">
    <property type="entry name" value="LysM"/>
    <property type="match status" value="1"/>
</dbReference>
<feature type="compositionally biased region" description="Basic and acidic residues" evidence="5">
    <location>
        <begin position="104"/>
        <end position="124"/>
    </location>
</feature>
<keyword evidence="3" id="KW-0496">Mitochondrion</keyword>
<dbReference type="Proteomes" id="UP000887013">
    <property type="component" value="Unassembled WGS sequence"/>
</dbReference>
<evidence type="ECO:0000256" key="2">
    <source>
        <dbReference type="ARBA" id="ARBA00009540"/>
    </source>
</evidence>
<dbReference type="SMART" id="SM00584">
    <property type="entry name" value="TLDc"/>
    <property type="match status" value="1"/>
</dbReference>
<evidence type="ECO:0000313" key="8">
    <source>
        <dbReference type="EMBL" id="GFU12071.1"/>
    </source>
</evidence>
<feature type="region of interest" description="Disordered" evidence="5">
    <location>
        <begin position="476"/>
        <end position="572"/>
    </location>
</feature>
<dbReference type="InterPro" id="IPR006571">
    <property type="entry name" value="TLDc_dom"/>
</dbReference>
<evidence type="ECO:0000256" key="5">
    <source>
        <dbReference type="SAM" id="MobiDB-lite"/>
    </source>
</evidence>
<organism evidence="8 9">
    <name type="scientific">Nephila pilipes</name>
    <name type="common">Giant wood spider</name>
    <name type="synonym">Nephila maculata</name>
    <dbReference type="NCBI Taxonomy" id="299642"/>
    <lineage>
        <taxon>Eukaryota</taxon>
        <taxon>Metazoa</taxon>
        <taxon>Ecdysozoa</taxon>
        <taxon>Arthropoda</taxon>
        <taxon>Chelicerata</taxon>
        <taxon>Arachnida</taxon>
        <taxon>Araneae</taxon>
        <taxon>Araneomorphae</taxon>
        <taxon>Entelegynae</taxon>
        <taxon>Araneoidea</taxon>
        <taxon>Nephilidae</taxon>
        <taxon>Nephila</taxon>
    </lineage>
</organism>
<comment type="similarity">
    <text evidence="2">Belongs to the OXR1 family.</text>
</comment>
<dbReference type="PROSITE" id="PS51782">
    <property type="entry name" value="LYSM"/>
    <property type="match status" value="1"/>
</dbReference>